<reference evidence="3" key="1">
    <citation type="submission" date="2023-03" db="EMBL/GenBank/DDBJ databases">
        <title>Selenobaculum gbiensis gen. nov. sp. nov., a new bacterium isolated from the gut microbiota of IBD patient.</title>
        <authorList>
            <person name="Yeo S."/>
            <person name="Park H."/>
            <person name="Huh C.S."/>
        </authorList>
    </citation>
    <scope>NUCLEOTIDE SEQUENCE</scope>
    <source>
        <strain evidence="3">ICN-92133</strain>
    </source>
</reference>
<keyword evidence="4" id="KW-1185">Reference proteome</keyword>
<dbReference type="Pfam" id="PF13561">
    <property type="entry name" value="adh_short_C2"/>
    <property type="match status" value="1"/>
</dbReference>
<dbReference type="CDD" id="cd05233">
    <property type="entry name" value="SDR_c"/>
    <property type="match status" value="1"/>
</dbReference>
<evidence type="ECO:0000256" key="1">
    <source>
        <dbReference type="ARBA" id="ARBA00006484"/>
    </source>
</evidence>
<comment type="similarity">
    <text evidence="1">Belongs to the short-chain dehydrogenases/reductases (SDR) family.</text>
</comment>
<accession>A0A9Y2ERW2</accession>
<dbReference type="InterPro" id="IPR020904">
    <property type="entry name" value="Sc_DH/Rdtase_CS"/>
</dbReference>
<dbReference type="KEGG" id="sgbi:P3F81_10080"/>
<keyword evidence="2" id="KW-0560">Oxidoreductase</keyword>
<evidence type="ECO:0000256" key="2">
    <source>
        <dbReference type="ARBA" id="ARBA00023002"/>
    </source>
</evidence>
<dbReference type="PROSITE" id="PS00061">
    <property type="entry name" value="ADH_SHORT"/>
    <property type="match status" value="1"/>
</dbReference>
<dbReference type="InterPro" id="IPR050259">
    <property type="entry name" value="SDR"/>
</dbReference>
<dbReference type="PANTHER" id="PTHR42879:SF2">
    <property type="entry name" value="3-OXOACYL-[ACYL-CARRIER-PROTEIN] REDUCTASE FABG"/>
    <property type="match status" value="1"/>
</dbReference>
<dbReference type="GO" id="GO:0008206">
    <property type="term" value="P:bile acid metabolic process"/>
    <property type="evidence" value="ECO:0007669"/>
    <property type="project" value="UniProtKB-ARBA"/>
</dbReference>
<dbReference type="FunFam" id="3.40.50.720:FF:000084">
    <property type="entry name" value="Short-chain dehydrogenase reductase"/>
    <property type="match status" value="1"/>
</dbReference>
<dbReference type="PRINTS" id="PR00080">
    <property type="entry name" value="SDRFAMILY"/>
</dbReference>
<evidence type="ECO:0000313" key="4">
    <source>
        <dbReference type="Proteomes" id="UP001243623"/>
    </source>
</evidence>
<dbReference type="EMBL" id="CP120678">
    <property type="protein sequence ID" value="WIW70233.1"/>
    <property type="molecule type" value="Genomic_DNA"/>
</dbReference>
<organism evidence="3 4">
    <name type="scientific">Selenobaculum gibii</name>
    <dbReference type="NCBI Taxonomy" id="3054208"/>
    <lineage>
        <taxon>Bacteria</taxon>
        <taxon>Bacillati</taxon>
        <taxon>Bacillota</taxon>
        <taxon>Negativicutes</taxon>
        <taxon>Selenomonadales</taxon>
        <taxon>Selenomonadaceae</taxon>
        <taxon>Selenobaculum</taxon>
    </lineage>
</organism>
<proteinExistence type="inferred from homology"/>
<dbReference type="GO" id="GO:0016491">
    <property type="term" value="F:oxidoreductase activity"/>
    <property type="evidence" value="ECO:0007669"/>
    <property type="project" value="UniProtKB-KW"/>
</dbReference>
<dbReference type="PRINTS" id="PR00081">
    <property type="entry name" value="GDHRDH"/>
</dbReference>
<dbReference type="SUPFAM" id="SSF51735">
    <property type="entry name" value="NAD(P)-binding Rossmann-fold domains"/>
    <property type="match status" value="1"/>
</dbReference>
<dbReference type="Gene3D" id="3.40.50.720">
    <property type="entry name" value="NAD(P)-binding Rossmann-like Domain"/>
    <property type="match status" value="1"/>
</dbReference>
<dbReference type="InterPro" id="IPR036291">
    <property type="entry name" value="NAD(P)-bd_dom_sf"/>
</dbReference>
<dbReference type="RefSeq" id="WP_147670024.1">
    <property type="nucleotide sequence ID" value="NZ_CP120678.1"/>
</dbReference>
<evidence type="ECO:0000313" key="3">
    <source>
        <dbReference type="EMBL" id="WIW70233.1"/>
    </source>
</evidence>
<dbReference type="PANTHER" id="PTHR42879">
    <property type="entry name" value="3-OXOACYL-(ACYL-CARRIER-PROTEIN) REDUCTASE"/>
    <property type="match status" value="1"/>
</dbReference>
<dbReference type="InterPro" id="IPR002347">
    <property type="entry name" value="SDR_fam"/>
</dbReference>
<name>A0A9Y2ERW2_9FIRM</name>
<dbReference type="Proteomes" id="UP001243623">
    <property type="component" value="Chromosome"/>
</dbReference>
<dbReference type="AlphaFoldDB" id="A0A9Y2ERW2"/>
<sequence>MGILDGKVALVTAATQGIGRASAIILAKHGASVYIGGQTIESGEEVVKEIEKNGGRAKALFFEATQIDTYQSIVEETVTTEGKIDILVNNYGRTNVKKDFDLLKGDTETFFEILQDNIQSVYLPSKFAIPYMIKNNGGSIVNISSIGAILPDVSRLAYGVSKAGINFLTQNIAVQYARENVRCNAIMPGLIATNSAMNNMSKDFIENFLKHVPIKRFGKPEDIANAVLFFASDQSAFITGETLPVAGGYGLPAPLYGENVMQ</sequence>
<protein>
    <submittedName>
        <fullName evidence="3">SDR family NAD(P)-dependent oxidoreductase</fullName>
    </submittedName>
</protein>
<gene>
    <name evidence="3" type="ORF">P3F81_10080</name>
</gene>